<name>A0A1Z5JPE2_FISSO</name>
<dbReference type="InParanoid" id="A0A1Z5JPE2"/>
<organism evidence="2 3">
    <name type="scientific">Fistulifera solaris</name>
    <name type="common">Oleaginous diatom</name>
    <dbReference type="NCBI Taxonomy" id="1519565"/>
    <lineage>
        <taxon>Eukaryota</taxon>
        <taxon>Sar</taxon>
        <taxon>Stramenopiles</taxon>
        <taxon>Ochrophyta</taxon>
        <taxon>Bacillariophyta</taxon>
        <taxon>Bacillariophyceae</taxon>
        <taxon>Bacillariophycidae</taxon>
        <taxon>Naviculales</taxon>
        <taxon>Naviculaceae</taxon>
        <taxon>Fistulifera</taxon>
    </lineage>
</organism>
<sequence length="309" mass="34384">MKRRSTQASYKKQDISTFSNNQLRFRSMGKTRKGSEDLSKKRNSRQVVQNGPSADGDRDEKPKKLRSRITTDRSSNIVIDRNDPLLEDGRDKPPLDETPDAETAQDGAVCDNDVNESSDVRDGKAQIGHWDLDDALRYVASMGDGCKEPLSKDLYLSFRVGHSGDVSAIENCYRIADGKSLKMFEKPNVEEQEINNANQQSASFSSEELQAHLIKALGDEVNPPFVFALLAEVSSSVDVTAPRSIAAAALLSSESVLSIIRVEWMYIDQELEIAALLERRLWLRLCALSVLMSCDLVGATLPRIDFDKK</sequence>
<evidence type="ECO:0000256" key="1">
    <source>
        <dbReference type="SAM" id="MobiDB-lite"/>
    </source>
</evidence>
<feature type="compositionally biased region" description="Basic and acidic residues" evidence="1">
    <location>
        <begin position="80"/>
        <end position="95"/>
    </location>
</feature>
<proteinExistence type="predicted"/>
<keyword evidence="3" id="KW-1185">Reference proteome</keyword>
<dbReference type="AlphaFoldDB" id="A0A1Z5JPE2"/>
<protein>
    <submittedName>
        <fullName evidence="2">Uncharacterized protein</fullName>
    </submittedName>
</protein>
<evidence type="ECO:0000313" key="2">
    <source>
        <dbReference type="EMBL" id="GAX15702.1"/>
    </source>
</evidence>
<dbReference type="OrthoDB" id="10656257at2759"/>
<feature type="compositionally biased region" description="Polar residues" evidence="1">
    <location>
        <begin position="1"/>
        <end position="24"/>
    </location>
</feature>
<dbReference type="Proteomes" id="UP000198406">
    <property type="component" value="Unassembled WGS sequence"/>
</dbReference>
<comment type="caution">
    <text evidence="2">The sequence shown here is derived from an EMBL/GenBank/DDBJ whole genome shotgun (WGS) entry which is preliminary data.</text>
</comment>
<dbReference type="EMBL" id="BDSP01000095">
    <property type="protein sequence ID" value="GAX15702.1"/>
    <property type="molecule type" value="Genomic_DNA"/>
</dbReference>
<feature type="region of interest" description="Disordered" evidence="1">
    <location>
        <begin position="1"/>
        <end position="122"/>
    </location>
</feature>
<evidence type="ECO:0000313" key="3">
    <source>
        <dbReference type="Proteomes" id="UP000198406"/>
    </source>
</evidence>
<reference evidence="2 3" key="1">
    <citation type="journal article" date="2015" name="Plant Cell">
        <title>Oil accumulation by the oleaginous diatom Fistulifera solaris as revealed by the genome and transcriptome.</title>
        <authorList>
            <person name="Tanaka T."/>
            <person name="Maeda Y."/>
            <person name="Veluchamy A."/>
            <person name="Tanaka M."/>
            <person name="Abida H."/>
            <person name="Marechal E."/>
            <person name="Bowler C."/>
            <person name="Muto M."/>
            <person name="Sunaga Y."/>
            <person name="Tanaka M."/>
            <person name="Yoshino T."/>
            <person name="Taniguchi T."/>
            <person name="Fukuda Y."/>
            <person name="Nemoto M."/>
            <person name="Matsumoto M."/>
            <person name="Wong P.S."/>
            <person name="Aburatani S."/>
            <person name="Fujibuchi W."/>
        </authorList>
    </citation>
    <scope>NUCLEOTIDE SEQUENCE [LARGE SCALE GENOMIC DNA]</scope>
    <source>
        <strain evidence="2 3">JPCC DA0580</strain>
    </source>
</reference>
<gene>
    <name evidence="2" type="ORF">FisN_3Hu176</name>
</gene>
<accession>A0A1Z5JPE2</accession>